<comment type="caution">
    <text evidence="5">The sequence shown here is derived from an EMBL/GenBank/DDBJ whole genome shotgun (WGS) entry which is preliminary data.</text>
</comment>
<feature type="chain" id="PRO_5046673677" evidence="3">
    <location>
        <begin position="25"/>
        <end position="355"/>
    </location>
</feature>
<name>A0ABV6FIB4_9BURK</name>
<sequence length="355" mass="36085">MNTLIATLLASVAGATIAAAPAAAQTNDAAGYRNAMQKIEADHKAAKQKCDALKNEDICEEQADVARARAELAAVTKYDNTPGNLESARRKLADAEYELAEEKCDVMKGNEKDNCMNNAKSVRTAALADAKAGGESRTGSTGGSGATAATAAGAGAAAGSSSSNRDKDGGLVASTDTRDPVKAAAVEKCDEKGNKTACLVENKGTADTALERAGEKTRAAAATAVDKTKEAARNVADKTKEVTGAAVARTEQAAENVGDKTRQTASNAADKTENATGRAGSRTATAMSDTAITAKVKAGLAAQPDTSALAIKVETEKGVVMLSGFVDSKAEAERAEKVAKGVEGVTSVKSTIKVK</sequence>
<evidence type="ECO:0000313" key="5">
    <source>
        <dbReference type="EMBL" id="MFC0253264.1"/>
    </source>
</evidence>
<dbReference type="InterPro" id="IPR051686">
    <property type="entry name" value="Lipoprotein_DolP"/>
</dbReference>
<dbReference type="Gene3D" id="3.30.1340.30">
    <property type="match status" value="1"/>
</dbReference>
<evidence type="ECO:0000256" key="3">
    <source>
        <dbReference type="SAM" id="SignalP"/>
    </source>
</evidence>
<dbReference type="RefSeq" id="WP_379680267.1">
    <property type="nucleotide sequence ID" value="NZ_JBHLWP010000013.1"/>
</dbReference>
<dbReference type="PANTHER" id="PTHR34606:SF16">
    <property type="entry name" value="BON DOMAIN-CONTAINING PROTEIN"/>
    <property type="match status" value="1"/>
</dbReference>
<protein>
    <submittedName>
        <fullName evidence="5">BON domain-containing protein</fullName>
    </submittedName>
</protein>
<dbReference type="Proteomes" id="UP001589773">
    <property type="component" value="Unassembled WGS sequence"/>
</dbReference>
<proteinExistence type="predicted"/>
<dbReference type="PANTHER" id="PTHR34606">
    <property type="entry name" value="BON DOMAIN-CONTAINING PROTEIN"/>
    <property type="match status" value="1"/>
</dbReference>
<feature type="domain" description="BON" evidence="4">
    <location>
        <begin position="288"/>
        <end position="355"/>
    </location>
</feature>
<evidence type="ECO:0000259" key="4">
    <source>
        <dbReference type="PROSITE" id="PS50914"/>
    </source>
</evidence>
<keyword evidence="3" id="KW-0732">Signal</keyword>
<dbReference type="InterPro" id="IPR007055">
    <property type="entry name" value="BON_dom"/>
</dbReference>
<evidence type="ECO:0000313" key="6">
    <source>
        <dbReference type="Proteomes" id="UP001589773"/>
    </source>
</evidence>
<reference evidence="5 6" key="1">
    <citation type="submission" date="2024-09" db="EMBL/GenBank/DDBJ databases">
        <authorList>
            <person name="Sun Q."/>
            <person name="Mori K."/>
        </authorList>
    </citation>
    <scope>NUCLEOTIDE SEQUENCE [LARGE SCALE GENOMIC DNA]</scope>
    <source>
        <strain evidence="5 6">CCM 7792</strain>
    </source>
</reference>
<feature type="region of interest" description="Disordered" evidence="2">
    <location>
        <begin position="254"/>
        <end position="280"/>
    </location>
</feature>
<evidence type="ECO:0000256" key="1">
    <source>
        <dbReference type="SAM" id="Coils"/>
    </source>
</evidence>
<gene>
    <name evidence="5" type="ORF">ACFFJK_15300</name>
</gene>
<feature type="signal peptide" evidence="3">
    <location>
        <begin position="1"/>
        <end position="24"/>
    </location>
</feature>
<keyword evidence="6" id="KW-1185">Reference proteome</keyword>
<dbReference type="EMBL" id="JBHLWP010000013">
    <property type="protein sequence ID" value="MFC0253264.1"/>
    <property type="molecule type" value="Genomic_DNA"/>
</dbReference>
<dbReference type="Pfam" id="PF04972">
    <property type="entry name" value="BON"/>
    <property type="match status" value="1"/>
</dbReference>
<feature type="region of interest" description="Disordered" evidence="2">
    <location>
        <begin position="155"/>
        <end position="178"/>
    </location>
</feature>
<organism evidence="5 6">
    <name type="scientific">Massilia consociata</name>
    <dbReference type="NCBI Taxonomy" id="760117"/>
    <lineage>
        <taxon>Bacteria</taxon>
        <taxon>Pseudomonadati</taxon>
        <taxon>Pseudomonadota</taxon>
        <taxon>Betaproteobacteria</taxon>
        <taxon>Burkholderiales</taxon>
        <taxon>Oxalobacteraceae</taxon>
        <taxon>Telluria group</taxon>
        <taxon>Massilia</taxon>
    </lineage>
</organism>
<keyword evidence="1" id="KW-0175">Coiled coil</keyword>
<dbReference type="PROSITE" id="PS50914">
    <property type="entry name" value="BON"/>
    <property type="match status" value="1"/>
</dbReference>
<accession>A0ABV6FIB4</accession>
<feature type="coiled-coil region" evidence="1">
    <location>
        <begin position="29"/>
        <end position="56"/>
    </location>
</feature>
<evidence type="ECO:0000256" key="2">
    <source>
        <dbReference type="SAM" id="MobiDB-lite"/>
    </source>
</evidence>
<dbReference type="InterPro" id="IPR014004">
    <property type="entry name" value="Transpt-assoc_nodulatn_dom_bac"/>
</dbReference>
<dbReference type="SMART" id="SM00749">
    <property type="entry name" value="BON"/>
    <property type="match status" value="1"/>
</dbReference>